<evidence type="ECO:0000313" key="4">
    <source>
        <dbReference type="EMBL" id="MDQ0335503.1"/>
    </source>
</evidence>
<evidence type="ECO:0000313" key="6">
    <source>
        <dbReference type="Proteomes" id="UP001231587"/>
    </source>
</evidence>
<dbReference type="AlphaFoldDB" id="A0A9X0YJS6"/>
<accession>A0A9X0YJS6</accession>
<dbReference type="PANTHER" id="PTHR36566:SF1">
    <property type="entry name" value="PYRIDINIUM-3,5-BISTHIOCARBOXYLIC ACID MONONUCLEOTIDE NICKEL INSERTION PROTEIN"/>
    <property type="match status" value="1"/>
</dbReference>
<proteinExistence type="predicted"/>
<evidence type="ECO:0000313" key="3">
    <source>
        <dbReference type="EMBL" id="MBP1839904.1"/>
    </source>
</evidence>
<dbReference type="Proteomes" id="UP001231587">
    <property type="component" value="Unassembled WGS sequence"/>
</dbReference>
<keyword evidence="6" id="KW-1185">Reference proteome</keyword>
<dbReference type="Proteomes" id="UP001138672">
    <property type="component" value="Unassembled WGS sequence"/>
</dbReference>
<feature type="compositionally biased region" description="Basic and acidic residues" evidence="2">
    <location>
        <begin position="72"/>
        <end position="106"/>
    </location>
</feature>
<evidence type="ECO:0000256" key="2">
    <source>
        <dbReference type="SAM" id="MobiDB-lite"/>
    </source>
</evidence>
<sequence length="427" mass="47789">MNTIYIEAFSGASGNMFLSAFSELLGDYELLKDLPQKLHLPDGKIEVKQVDKNGINCKYVEVIDLNLGKEADQDHEHHDHEHSHSHDHSHTHSHTHSHDDTHEHTHDHHHGAHRHLSDIQKIIDHAHISDNAKKIAHEIFLMIGEAESKIHDMPLETIHFHEISGVDSIIDIVGNAVLIDKLNISKVYCTPICTGFGIVKTQHGMLPVPAPATAELLQGMPIYPGTEEGEKITPTGAAILRYLNPDFKSTAYTTKKTAYGPGKKEFHNANVVRVSLLEVHAKTDKDLYIQLEASIDDMSPEYLGNHFQDGLLASGALDFSITQQLMKKGRFAFLLSVTLTKTNLTSVSNYIFNNTSTIGVRFYNIERIELPRVQHTKQTSLGDVLVKESTTPSQHIKIKPEFDDVLRLAKETNLSPYQVLNKINSNS</sequence>
<dbReference type="Gene3D" id="3.10.20.300">
    <property type="entry name" value="mk0293 like domain"/>
    <property type="match status" value="1"/>
</dbReference>
<gene>
    <name evidence="3" type="ORF">J2Z56_001828</name>
    <name evidence="4" type="ORF">J2Z57_001951</name>
</gene>
<protein>
    <submittedName>
        <fullName evidence="3">Uncharacterized protein (TIGR00299 family) protein</fullName>
    </submittedName>
</protein>
<dbReference type="NCBIfam" id="TIGR00299">
    <property type="entry name" value="nickel pincer cofactor biosynthesis protein LarC"/>
    <property type="match status" value="1"/>
</dbReference>
<dbReference type="EMBL" id="JAGGJQ010000004">
    <property type="protein sequence ID" value="MBP1839904.1"/>
    <property type="molecule type" value="Genomic_DNA"/>
</dbReference>
<evidence type="ECO:0000256" key="1">
    <source>
        <dbReference type="ARBA" id="ARBA00022596"/>
    </source>
</evidence>
<organism evidence="3 5">
    <name type="scientific">Formosa algae</name>
    <dbReference type="NCBI Taxonomy" id="225843"/>
    <lineage>
        <taxon>Bacteria</taxon>
        <taxon>Pseudomonadati</taxon>
        <taxon>Bacteroidota</taxon>
        <taxon>Flavobacteriia</taxon>
        <taxon>Flavobacteriales</taxon>
        <taxon>Flavobacteriaceae</taxon>
        <taxon>Formosa</taxon>
    </lineage>
</organism>
<evidence type="ECO:0000313" key="5">
    <source>
        <dbReference type="Proteomes" id="UP001138672"/>
    </source>
</evidence>
<reference evidence="3" key="1">
    <citation type="submission" date="2021-03" db="EMBL/GenBank/DDBJ databases">
        <title>Genomic Encyclopedia of Type Strains, Phase IV (KMG-IV): sequencing the most valuable type-strain genomes for metagenomic binning, comparative biology and taxonomic classification.</title>
        <authorList>
            <person name="Goeker M."/>
        </authorList>
    </citation>
    <scope>NUCLEOTIDE SEQUENCE</scope>
    <source>
        <strain evidence="3">DSM 15523</strain>
        <strain evidence="4 6">DSM 16476</strain>
    </source>
</reference>
<dbReference type="OrthoDB" id="9765625at2"/>
<dbReference type="EMBL" id="JAUSUU010000005">
    <property type="protein sequence ID" value="MDQ0335503.1"/>
    <property type="molecule type" value="Genomic_DNA"/>
</dbReference>
<dbReference type="PANTHER" id="PTHR36566">
    <property type="entry name" value="NICKEL INSERTION PROTEIN-RELATED"/>
    <property type="match status" value="1"/>
</dbReference>
<dbReference type="RefSeq" id="WP_057778819.1">
    <property type="nucleotide sequence ID" value="NZ_JAGGJQ010000004.1"/>
</dbReference>
<feature type="region of interest" description="Disordered" evidence="2">
    <location>
        <begin position="72"/>
        <end position="115"/>
    </location>
</feature>
<dbReference type="InterPro" id="IPR002822">
    <property type="entry name" value="Ni_insertion"/>
</dbReference>
<dbReference type="Pfam" id="PF01969">
    <property type="entry name" value="Ni_insertion"/>
    <property type="match status" value="1"/>
</dbReference>
<name>A0A9X0YJS6_9FLAO</name>
<keyword evidence="1" id="KW-0533">Nickel</keyword>
<dbReference type="Gene3D" id="3.30.70.1380">
    <property type="entry name" value="Transcriptional regulatory protein pf0864 domain like"/>
    <property type="match status" value="1"/>
</dbReference>
<comment type="caution">
    <text evidence="3">The sequence shown here is derived from an EMBL/GenBank/DDBJ whole genome shotgun (WGS) entry which is preliminary data.</text>
</comment>